<gene>
    <name evidence="1" type="ORF">METZ01_LOCUS271719</name>
</gene>
<evidence type="ECO:0000313" key="1">
    <source>
        <dbReference type="EMBL" id="SVC18865.1"/>
    </source>
</evidence>
<dbReference type="Pfam" id="PF23837">
    <property type="entry name" value="DUF7207"/>
    <property type="match status" value="1"/>
</dbReference>
<dbReference type="AlphaFoldDB" id="A0A382K4W3"/>
<reference evidence="1" key="1">
    <citation type="submission" date="2018-05" db="EMBL/GenBank/DDBJ databases">
        <authorList>
            <person name="Lanie J.A."/>
            <person name="Ng W.-L."/>
            <person name="Kazmierczak K.M."/>
            <person name="Andrzejewski T.M."/>
            <person name="Davidsen T.M."/>
            <person name="Wayne K.J."/>
            <person name="Tettelin H."/>
            <person name="Glass J.I."/>
            <person name="Rusch D."/>
            <person name="Podicherti R."/>
            <person name="Tsui H.-C.T."/>
            <person name="Winkler M.E."/>
        </authorList>
    </citation>
    <scope>NUCLEOTIDE SEQUENCE</scope>
</reference>
<accession>A0A382K4W3</accession>
<dbReference type="InterPro" id="IPR055631">
    <property type="entry name" value="DUF7207"/>
</dbReference>
<protein>
    <submittedName>
        <fullName evidence="1">Uncharacterized protein</fullName>
    </submittedName>
</protein>
<dbReference type="EMBL" id="UINC01078110">
    <property type="protein sequence ID" value="SVC18865.1"/>
    <property type="molecule type" value="Genomic_DNA"/>
</dbReference>
<organism evidence="1">
    <name type="scientific">marine metagenome</name>
    <dbReference type="NCBI Taxonomy" id="408172"/>
    <lineage>
        <taxon>unclassified sequences</taxon>
        <taxon>metagenomes</taxon>
        <taxon>ecological metagenomes</taxon>
    </lineage>
</organism>
<proteinExistence type="predicted"/>
<sequence>MSTPFAMLTLKNAVLYATTIYDNPGCVSVDEFMEDYKRFKYVKRLCRRYIVTKHVAERLFLNHLIALVNVFGPEGTTRLLFVKCDDERLYKILKPFLLYLDILPDVVMGINGYDIVTDNIPSDARIEQRLEEL</sequence>
<name>A0A382K4W3_9ZZZZ</name>